<feature type="domain" description="WYL" evidence="1">
    <location>
        <begin position="255"/>
        <end position="310"/>
    </location>
</feature>
<sequence>MNLNCHSLPHPQHLQNLAKGSLDQIQNLTRALRLWVLLRWLYSDNGYAIGDNFTYHEWRQAFFSTTHKDEKQEDIQNHQDIHCACNKTTKQCLTDLEVNLDEWRNALQKQIPIADSDIDKLLEERLFAQVRKSLQSDFDLLVSRKCLKQLENVTGRSKHFCRVEELKIFATSENTASNLTQTKQAYIAGALGMFSFLDPRYPLLAEEFSEDIDENNHRVFLYVDYVVPESSPIQDAVDDIQSQLQEIWDSGKIQPVLLSYYSAHQNKIKECAAYPVCIYFMEHAKYLCAYGLTPKDDINWYKYRLDRIKSPGIETLEWEDPRVPQLLRDQHRQNKLYTPKTVNDKLKEAWGCDFYKPKSLMILRFEQNFHDNYMRGINVHETFTPIEHQTVFELIQQNTQDPEQQKNLLKTFKSRPSTDTYYRVDYRVTDYYVLRWLRALGSKVEVLLPWDLRQQIADEIQKTYNLYNN</sequence>
<evidence type="ECO:0000313" key="3">
    <source>
        <dbReference type="Proteomes" id="UP000271624"/>
    </source>
</evidence>
<organism evidence="2 3">
    <name type="scientific">Dulcicalothrix desertica PCC 7102</name>
    <dbReference type="NCBI Taxonomy" id="232991"/>
    <lineage>
        <taxon>Bacteria</taxon>
        <taxon>Bacillati</taxon>
        <taxon>Cyanobacteriota</taxon>
        <taxon>Cyanophyceae</taxon>
        <taxon>Nostocales</taxon>
        <taxon>Calotrichaceae</taxon>
        <taxon>Dulcicalothrix</taxon>
    </lineage>
</organism>
<evidence type="ECO:0000259" key="1">
    <source>
        <dbReference type="Pfam" id="PF13280"/>
    </source>
</evidence>
<dbReference type="InterPro" id="IPR026881">
    <property type="entry name" value="WYL_dom"/>
</dbReference>
<gene>
    <name evidence="2" type="ORF">DSM106972_079630</name>
</gene>
<name>A0A3S1AD81_9CYAN</name>
<dbReference type="Proteomes" id="UP000271624">
    <property type="component" value="Unassembled WGS sequence"/>
</dbReference>
<dbReference type="AlphaFoldDB" id="A0A3S1AD81"/>
<accession>A0A3S1AD81</accession>
<evidence type="ECO:0000313" key="2">
    <source>
        <dbReference type="EMBL" id="RUS98577.1"/>
    </source>
</evidence>
<dbReference type="EMBL" id="RSCL01000028">
    <property type="protein sequence ID" value="RUS98577.1"/>
    <property type="molecule type" value="Genomic_DNA"/>
</dbReference>
<dbReference type="RefSeq" id="WP_145837665.1">
    <property type="nucleotide sequence ID" value="NZ_RSCL01000028.1"/>
</dbReference>
<reference evidence="2" key="1">
    <citation type="submission" date="2018-12" db="EMBL/GenBank/DDBJ databases">
        <authorList>
            <person name="Will S."/>
            <person name="Neumann-Schaal M."/>
            <person name="Henke P."/>
        </authorList>
    </citation>
    <scope>NUCLEOTIDE SEQUENCE</scope>
    <source>
        <strain evidence="2">PCC 7102</strain>
    </source>
</reference>
<dbReference type="NCBIfam" id="TIGR03985">
    <property type="entry name" value="TIGR03985 family CRISPR-associated protein"/>
    <property type="match status" value="1"/>
</dbReference>
<dbReference type="InterPro" id="IPR023816">
    <property type="entry name" value="CRISPR-assoc_CYA0889"/>
</dbReference>
<reference evidence="2" key="2">
    <citation type="journal article" date="2019" name="Genome Biol. Evol.">
        <title>Day and night: Metabolic profiles and evolutionary relationships of six axenic non-marine cyanobacteria.</title>
        <authorList>
            <person name="Will S.E."/>
            <person name="Henke P."/>
            <person name="Boedeker C."/>
            <person name="Huang S."/>
            <person name="Brinkmann H."/>
            <person name="Rohde M."/>
            <person name="Jarek M."/>
            <person name="Friedl T."/>
            <person name="Seufert S."/>
            <person name="Schumacher M."/>
            <person name="Overmann J."/>
            <person name="Neumann-Schaal M."/>
            <person name="Petersen J."/>
        </authorList>
    </citation>
    <scope>NUCLEOTIDE SEQUENCE [LARGE SCALE GENOMIC DNA]</scope>
    <source>
        <strain evidence="2">PCC 7102</strain>
    </source>
</reference>
<protein>
    <recommendedName>
        <fullName evidence="1">WYL domain-containing protein</fullName>
    </recommendedName>
</protein>
<proteinExistence type="predicted"/>
<keyword evidence="3" id="KW-1185">Reference proteome</keyword>
<dbReference type="Pfam" id="PF13280">
    <property type="entry name" value="WYL"/>
    <property type="match status" value="1"/>
</dbReference>
<comment type="caution">
    <text evidence="2">The sequence shown here is derived from an EMBL/GenBank/DDBJ whole genome shotgun (WGS) entry which is preliminary data.</text>
</comment>